<dbReference type="RefSeq" id="WP_102645210.1">
    <property type="nucleotide sequence ID" value="NZ_PNYA01000007.1"/>
</dbReference>
<evidence type="ECO:0000313" key="3">
    <source>
        <dbReference type="Proteomes" id="UP000235616"/>
    </source>
</evidence>
<feature type="domain" description="DUF1330" evidence="1">
    <location>
        <begin position="2"/>
        <end position="94"/>
    </location>
</feature>
<dbReference type="AlphaFoldDB" id="A0A2N7VUM7"/>
<gene>
    <name evidence="2" type="ORF">C0Z18_09855</name>
</gene>
<dbReference type="Proteomes" id="UP000235616">
    <property type="component" value="Unassembled WGS sequence"/>
</dbReference>
<dbReference type="Gene3D" id="3.30.70.100">
    <property type="match status" value="1"/>
</dbReference>
<proteinExistence type="predicted"/>
<evidence type="ECO:0000313" key="2">
    <source>
        <dbReference type="EMBL" id="PMS20829.1"/>
    </source>
</evidence>
<comment type="caution">
    <text evidence="2">The sequence shown here is derived from an EMBL/GenBank/DDBJ whole genome shotgun (WGS) entry which is preliminary data.</text>
</comment>
<dbReference type="Pfam" id="PF07045">
    <property type="entry name" value="DUF1330"/>
    <property type="match status" value="1"/>
</dbReference>
<reference evidence="2 3" key="1">
    <citation type="submission" date="2018-01" db="EMBL/GenBank/DDBJ databases">
        <title>Whole genome analyses suggest that Burkholderia sensu lato contains two further novel genera in the rhizoxinica-symbiotica group Mycetohabitans gen. nov., and Trinickia gen. nov.: implications for the evolution of diazotrophy and nodulation in the Burkholderiaceae.</title>
        <authorList>
            <person name="Estrada-de los Santos P."/>
            <person name="Palmer M."/>
            <person name="Chavez-Ramirez B."/>
            <person name="Beukes C."/>
            <person name="Steenkamp E.T."/>
            <person name="Hirsch A.M."/>
            <person name="Manyaka P."/>
            <person name="Maluk M."/>
            <person name="Lafos M."/>
            <person name="Crook M."/>
            <person name="Gross E."/>
            <person name="Simon M.F."/>
            <person name="Bueno dos Reis Junior F."/>
            <person name="Poole P.S."/>
            <person name="Venter S.N."/>
            <person name="James E.K."/>
        </authorList>
    </citation>
    <scope>NUCLEOTIDE SEQUENCE [LARGE SCALE GENOMIC DNA]</scope>
    <source>
        <strain evidence="2 3">GIMN1.004</strain>
    </source>
</reference>
<organism evidence="2 3">
    <name type="scientific">Trinickia dabaoshanensis</name>
    <dbReference type="NCBI Taxonomy" id="564714"/>
    <lineage>
        <taxon>Bacteria</taxon>
        <taxon>Pseudomonadati</taxon>
        <taxon>Pseudomonadota</taxon>
        <taxon>Betaproteobacteria</taxon>
        <taxon>Burkholderiales</taxon>
        <taxon>Burkholderiaceae</taxon>
        <taxon>Trinickia</taxon>
    </lineage>
</organism>
<evidence type="ECO:0000259" key="1">
    <source>
        <dbReference type="Pfam" id="PF07045"/>
    </source>
</evidence>
<keyword evidence="3" id="KW-1185">Reference proteome</keyword>
<dbReference type="SUPFAM" id="SSF54909">
    <property type="entry name" value="Dimeric alpha+beta barrel"/>
    <property type="match status" value="1"/>
</dbReference>
<name>A0A2N7VUM7_9BURK</name>
<dbReference type="PANTHER" id="PTHR41521">
    <property type="match status" value="1"/>
</dbReference>
<dbReference type="EMBL" id="PNYA01000007">
    <property type="protein sequence ID" value="PMS20829.1"/>
    <property type="molecule type" value="Genomic_DNA"/>
</dbReference>
<accession>A0A2N7VUM7</accession>
<dbReference type="PANTHER" id="PTHR41521:SF4">
    <property type="entry name" value="BLR0684 PROTEIN"/>
    <property type="match status" value="1"/>
</dbReference>
<dbReference type="OrthoDB" id="516779at2"/>
<protein>
    <submittedName>
        <fullName evidence="2">DUF1330 domain-containing protein</fullName>
    </submittedName>
</protein>
<dbReference type="InterPro" id="IPR011008">
    <property type="entry name" value="Dimeric_a/b-barrel"/>
</dbReference>
<sequence length="109" mass="11977">MSAFVIFDIDVHDPEAYEGYRRIGAPTVAAFGGRFLVRGGETETLEGDWSPKRVVVLEFESAERARAWYRSESYQEAKRLREGAAHTIGILTDGYAPAPVAAEVSTPVS</sequence>
<dbReference type="InterPro" id="IPR010753">
    <property type="entry name" value="DUF1330"/>
</dbReference>